<name>A0ABQ3QQH5_9ACTN</name>
<dbReference type="RefSeq" id="WP_189965172.1">
    <property type="nucleotide sequence ID" value="NZ_BMUA01000012.1"/>
</dbReference>
<organism evidence="3 4">
    <name type="scientific">Streptomyces violascens</name>
    <dbReference type="NCBI Taxonomy" id="67381"/>
    <lineage>
        <taxon>Bacteria</taxon>
        <taxon>Bacillati</taxon>
        <taxon>Actinomycetota</taxon>
        <taxon>Actinomycetes</taxon>
        <taxon>Kitasatosporales</taxon>
        <taxon>Streptomycetaceae</taxon>
        <taxon>Streptomyces</taxon>
    </lineage>
</organism>
<protein>
    <submittedName>
        <fullName evidence="3">Uncharacterized protein</fullName>
    </submittedName>
</protein>
<sequence>MTTPSSSPLPEPPGIPPLPSADPYPQAGYEGRVAEPPPSPPPPADDVPPPLPTEDTPPSPPAEVARPVAGKRGSAYSSPVDSLVHAAVADRPLEEVVQLITLLEQSPEYARATVDALHAVGMDRSVEDISRLVALLTRPPRSPDSADEAIRAAAEYRPVEEVTRLMSLLHRSPLERHCGEEAIRTAATNRPVEDLVQLIGHLAQEKHVEVPQPAPEAPASGHVSDEPDAALLFVDPPAGLPMVAQGAPADAFVPAAERRGPAQAQGSSTPRAWPRWLTSAALIVCSLAYLPLHRGGASFGASALDLGVSAVCFLLGVALAFTGSPVVLALGVLVPSALASVQLLQGQFHSRTLSSALEVTAAPSWAAGVAAAIAVLPALMAVLAYIASVQPERHPGTEPRPVVEAKQPVG</sequence>
<dbReference type="EMBL" id="BNDY01000013">
    <property type="protein sequence ID" value="GHI39521.1"/>
    <property type="molecule type" value="Genomic_DNA"/>
</dbReference>
<evidence type="ECO:0000313" key="4">
    <source>
        <dbReference type="Proteomes" id="UP001050808"/>
    </source>
</evidence>
<feature type="region of interest" description="Disordered" evidence="1">
    <location>
        <begin position="1"/>
        <end position="77"/>
    </location>
</feature>
<feature type="transmembrane region" description="Helical" evidence="2">
    <location>
        <begin position="299"/>
        <end position="320"/>
    </location>
</feature>
<keyword evidence="2" id="KW-0812">Transmembrane</keyword>
<dbReference type="Proteomes" id="UP001050808">
    <property type="component" value="Unassembled WGS sequence"/>
</dbReference>
<gene>
    <name evidence="3" type="ORF">Sviol_39290</name>
</gene>
<evidence type="ECO:0000256" key="1">
    <source>
        <dbReference type="SAM" id="MobiDB-lite"/>
    </source>
</evidence>
<comment type="caution">
    <text evidence="3">The sequence shown here is derived from an EMBL/GenBank/DDBJ whole genome shotgun (WGS) entry which is preliminary data.</text>
</comment>
<feature type="compositionally biased region" description="Pro residues" evidence="1">
    <location>
        <begin position="7"/>
        <end position="22"/>
    </location>
</feature>
<proteinExistence type="predicted"/>
<feature type="transmembrane region" description="Helical" evidence="2">
    <location>
        <begin position="326"/>
        <end position="344"/>
    </location>
</feature>
<keyword evidence="2" id="KW-0472">Membrane</keyword>
<keyword evidence="2" id="KW-1133">Transmembrane helix</keyword>
<evidence type="ECO:0000313" key="3">
    <source>
        <dbReference type="EMBL" id="GHI39521.1"/>
    </source>
</evidence>
<reference evidence="3" key="1">
    <citation type="submission" date="2024-05" db="EMBL/GenBank/DDBJ databases">
        <title>Whole genome shotgun sequence of Streptomyces violascens NBRC 12920.</title>
        <authorList>
            <person name="Komaki H."/>
            <person name="Tamura T."/>
        </authorList>
    </citation>
    <scope>NUCLEOTIDE SEQUENCE</scope>
    <source>
        <strain evidence="3">NBRC 12920</strain>
    </source>
</reference>
<feature type="transmembrane region" description="Helical" evidence="2">
    <location>
        <begin position="365"/>
        <end position="387"/>
    </location>
</feature>
<feature type="compositionally biased region" description="Pro residues" evidence="1">
    <location>
        <begin position="35"/>
        <end position="61"/>
    </location>
</feature>
<keyword evidence="4" id="KW-1185">Reference proteome</keyword>
<evidence type="ECO:0000256" key="2">
    <source>
        <dbReference type="SAM" id="Phobius"/>
    </source>
</evidence>
<accession>A0ABQ3QQH5</accession>